<accession>A0ABQ8J3A0</accession>
<keyword evidence="1" id="KW-1133">Transmembrane helix</keyword>
<gene>
    <name evidence="2" type="ORF">DERP_014818</name>
</gene>
<feature type="transmembrane region" description="Helical" evidence="1">
    <location>
        <begin position="164"/>
        <end position="184"/>
    </location>
</feature>
<evidence type="ECO:0000313" key="2">
    <source>
        <dbReference type="EMBL" id="KAH9416921.1"/>
    </source>
</evidence>
<keyword evidence="1" id="KW-0472">Membrane</keyword>
<reference evidence="2 3" key="1">
    <citation type="journal article" date="2018" name="J. Allergy Clin. Immunol.">
        <title>High-quality assembly of Dermatophagoides pteronyssinus genome and transcriptome reveals a wide range of novel allergens.</title>
        <authorList>
            <person name="Liu X.Y."/>
            <person name="Yang K.Y."/>
            <person name="Wang M.Q."/>
            <person name="Kwok J.S."/>
            <person name="Zeng X."/>
            <person name="Yang Z."/>
            <person name="Xiao X.J."/>
            <person name="Lau C.P."/>
            <person name="Li Y."/>
            <person name="Huang Z.M."/>
            <person name="Ba J.G."/>
            <person name="Yim A.K."/>
            <person name="Ouyang C.Y."/>
            <person name="Ngai S.M."/>
            <person name="Chan T.F."/>
            <person name="Leung E.L."/>
            <person name="Liu L."/>
            <person name="Liu Z.G."/>
            <person name="Tsui S.K."/>
        </authorList>
    </citation>
    <scope>NUCLEOTIDE SEQUENCE [LARGE SCALE GENOMIC DNA]</scope>
    <source>
        <strain evidence="2">Derp</strain>
    </source>
</reference>
<keyword evidence="1" id="KW-0812">Transmembrane</keyword>
<organism evidence="2 3">
    <name type="scientific">Dermatophagoides pteronyssinus</name>
    <name type="common">European house dust mite</name>
    <dbReference type="NCBI Taxonomy" id="6956"/>
    <lineage>
        <taxon>Eukaryota</taxon>
        <taxon>Metazoa</taxon>
        <taxon>Ecdysozoa</taxon>
        <taxon>Arthropoda</taxon>
        <taxon>Chelicerata</taxon>
        <taxon>Arachnida</taxon>
        <taxon>Acari</taxon>
        <taxon>Acariformes</taxon>
        <taxon>Sarcoptiformes</taxon>
        <taxon>Astigmata</taxon>
        <taxon>Psoroptidia</taxon>
        <taxon>Analgoidea</taxon>
        <taxon>Pyroglyphidae</taxon>
        <taxon>Dermatophagoidinae</taxon>
        <taxon>Dermatophagoides</taxon>
    </lineage>
</organism>
<feature type="non-terminal residue" evidence="2">
    <location>
        <position position="231"/>
    </location>
</feature>
<feature type="transmembrane region" description="Helical" evidence="1">
    <location>
        <begin position="40"/>
        <end position="57"/>
    </location>
</feature>
<evidence type="ECO:0000256" key="1">
    <source>
        <dbReference type="SAM" id="Phobius"/>
    </source>
</evidence>
<sequence>MANSLSSILFLAKQRSTFNKSNMIDNYSTKFGFSFLFDHFIRIILIIINPIQQWIHLSIEKYRKLFANELRKHSLRLIISAIVVIIQLLWFTSYYFDHHHVDDQNNFQHHQQLQQQQLQSSIIIPNKSIDDSINLVRLSSSSFFNDNYQLNDWFNKSNEWLQSIFNRLIFLMKISMIMIIMEILRLTDTVWTIICKQSKNSSKNKNFKHNNRYRSKSFIDLTYIERNRGYK</sequence>
<evidence type="ECO:0000313" key="3">
    <source>
        <dbReference type="Proteomes" id="UP000887458"/>
    </source>
</evidence>
<reference evidence="2 3" key="2">
    <citation type="journal article" date="2022" name="Mol. Biol. Evol.">
        <title>Comparative Genomics Reveals Insights into the Divergent Evolution of Astigmatic Mites and Household Pest Adaptations.</title>
        <authorList>
            <person name="Xiong Q."/>
            <person name="Wan A.T."/>
            <person name="Liu X."/>
            <person name="Fung C.S."/>
            <person name="Xiao X."/>
            <person name="Malainual N."/>
            <person name="Hou J."/>
            <person name="Wang L."/>
            <person name="Wang M."/>
            <person name="Yang K.Y."/>
            <person name="Cui Y."/>
            <person name="Leung E.L."/>
            <person name="Nong W."/>
            <person name="Shin S.K."/>
            <person name="Au S.W."/>
            <person name="Jeong K.Y."/>
            <person name="Chew F.T."/>
            <person name="Hui J.H."/>
            <person name="Leung T.F."/>
            <person name="Tungtrongchitr A."/>
            <person name="Zhong N."/>
            <person name="Liu Z."/>
            <person name="Tsui S.K."/>
        </authorList>
    </citation>
    <scope>NUCLEOTIDE SEQUENCE [LARGE SCALE GENOMIC DNA]</scope>
    <source>
        <strain evidence="2">Derp</strain>
    </source>
</reference>
<proteinExistence type="predicted"/>
<dbReference type="Proteomes" id="UP000887458">
    <property type="component" value="Unassembled WGS sequence"/>
</dbReference>
<name>A0ABQ8J3A0_DERPT</name>
<comment type="caution">
    <text evidence="2">The sequence shown here is derived from an EMBL/GenBank/DDBJ whole genome shotgun (WGS) entry which is preliminary data.</text>
</comment>
<feature type="transmembrane region" description="Helical" evidence="1">
    <location>
        <begin position="77"/>
        <end position="96"/>
    </location>
</feature>
<dbReference type="EMBL" id="NJHN03000084">
    <property type="protein sequence ID" value="KAH9416921.1"/>
    <property type="molecule type" value="Genomic_DNA"/>
</dbReference>
<keyword evidence="3" id="KW-1185">Reference proteome</keyword>
<protein>
    <submittedName>
        <fullName evidence="2">Uncharacterized protein</fullName>
    </submittedName>
</protein>